<dbReference type="InterPro" id="IPR000998">
    <property type="entry name" value="MAM_dom"/>
</dbReference>
<protein>
    <recommendedName>
        <fullName evidence="1">MAM domain-containing protein</fullName>
    </recommendedName>
</protein>
<feature type="domain" description="MAM" evidence="1">
    <location>
        <begin position="1"/>
        <end position="118"/>
    </location>
</feature>
<evidence type="ECO:0000313" key="2">
    <source>
        <dbReference type="EMBL" id="KAH3798555.1"/>
    </source>
</evidence>
<keyword evidence="3" id="KW-1185">Reference proteome</keyword>
<evidence type="ECO:0000313" key="3">
    <source>
        <dbReference type="Proteomes" id="UP000828390"/>
    </source>
</evidence>
<organism evidence="2 3">
    <name type="scientific">Dreissena polymorpha</name>
    <name type="common">Zebra mussel</name>
    <name type="synonym">Mytilus polymorpha</name>
    <dbReference type="NCBI Taxonomy" id="45954"/>
    <lineage>
        <taxon>Eukaryota</taxon>
        <taxon>Metazoa</taxon>
        <taxon>Spiralia</taxon>
        <taxon>Lophotrochozoa</taxon>
        <taxon>Mollusca</taxon>
        <taxon>Bivalvia</taxon>
        <taxon>Autobranchia</taxon>
        <taxon>Heteroconchia</taxon>
        <taxon>Euheterodonta</taxon>
        <taxon>Imparidentia</taxon>
        <taxon>Neoheterodontei</taxon>
        <taxon>Myida</taxon>
        <taxon>Dreissenoidea</taxon>
        <taxon>Dreissenidae</taxon>
        <taxon>Dreissena</taxon>
    </lineage>
</organism>
<dbReference type="OrthoDB" id="412155at2759"/>
<dbReference type="InterPro" id="IPR051560">
    <property type="entry name" value="MAM_domain-containing"/>
</dbReference>
<dbReference type="Proteomes" id="UP000828390">
    <property type="component" value="Unassembled WGS sequence"/>
</dbReference>
<gene>
    <name evidence="2" type="ORF">DPMN_152155</name>
</gene>
<dbReference type="Pfam" id="PF00629">
    <property type="entry name" value="MAM"/>
    <property type="match status" value="1"/>
</dbReference>
<dbReference type="PROSITE" id="PS50060">
    <property type="entry name" value="MAM_2"/>
    <property type="match status" value="1"/>
</dbReference>
<dbReference type="PANTHER" id="PTHR23282:SF101">
    <property type="entry name" value="MAM DOMAIN-CONTAINING PROTEIN"/>
    <property type="match status" value="1"/>
</dbReference>
<dbReference type="GO" id="GO:0016020">
    <property type="term" value="C:membrane"/>
    <property type="evidence" value="ECO:0007669"/>
    <property type="project" value="InterPro"/>
</dbReference>
<dbReference type="SUPFAM" id="SSF49899">
    <property type="entry name" value="Concanavalin A-like lectins/glucanases"/>
    <property type="match status" value="1"/>
</dbReference>
<comment type="caution">
    <text evidence="2">The sequence shown here is derived from an EMBL/GenBank/DDBJ whole genome shotgun (WGS) entry which is preliminary data.</text>
</comment>
<dbReference type="Gene3D" id="2.60.120.200">
    <property type="match status" value="1"/>
</dbReference>
<dbReference type="InterPro" id="IPR013320">
    <property type="entry name" value="ConA-like_dom_sf"/>
</dbReference>
<name>A0A9D4FLA2_DREPO</name>
<dbReference type="EMBL" id="JAIWYP010000007">
    <property type="protein sequence ID" value="KAH3798555.1"/>
    <property type="molecule type" value="Genomic_DNA"/>
</dbReference>
<proteinExistence type="predicted"/>
<dbReference type="AlphaFoldDB" id="A0A9D4FLA2"/>
<sequence length="118" mass="12954">MAPTCSLGDLRHTRKDKVADLVSDLIYPREELCMHIAINMYGATMGRIDILTKDYGSSTPNSTIASFNMVTSNNPVWTEKDVQIPDQGFYYVIIRAVVGSGFASGIAIDDIIFNTGKC</sequence>
<reference evidence="2" key="2">
    <citation type="submission" date="2020-11" db="EMBL/GenBank/DDBJ databases">
        <authorList>
            <person name="McCartney M.A."/>
            <person name="Auch B."/>
            <person name="Kono T."/>
            <person name="Mallez S."/>
            <person name="Becker A."/>
            <person name="Gohl D.M."/>
            <person name="Silverstein K.A.T."/>
            <person name="Koren S."/>
            <person name="Bechman K.B."/>
            <person name="Herman A."/>
            <person name="Abrahante J.E."/>
            <person name="Garbe J."/>
        </authorList>
    </citation>
    <scope>NUCLEOTIDE SEQUENCE</scope>
    <source>
        <strain evidence="2">Duluth1</strain>
        <tissue evidence="2">Whole animal</tissue>
    </source>
</reference>
<evidence type="ECO:0000259" key="1">
    <source>
        <dbReference type="PROSITE" id="PS50060"/>
    </source>
</evidence>
<accession>A0A9D4FLA2</accession>
<dbReference type="PANTHER" id="PTHR23282">
    <property type="entry name" value="APICAL ENDOSOMAL GLYCOPROTEIN PRECURSOR"/>
    <property type="match status" value="1"/>
</dbReference>
<reference evidence="2" key="1">
    <citation type="journal article" date="2019" name="bioRxiv">
        <title>The Genome of the Zebra Mussel, Dreissena polymorpha: A Resource for Invasive Species Research.</title>
        <authorList>
            <person name="McCartney M.A."/>
            <person name="Auch B."/>
            <person name="Kono T."/>
            <person name="Mallez S."/>
            <person name="Zhang Y."/>
            <person name="Obille A."/>
            <person name="Becker A."/>
            <person name="Abrahante J.E."/>
            <person name="Garbe J."/>
            <person name="Badalamenti J.P."/>
            <person name="Herman A."/>
            <person name="Mangelson H."/>
            <person name="Liachko I."/>
            <person name="Sullivan S."/>
            <person name="Sone E.D."/>
            <person name="Koren S."/>
            <person name="Silverstein K.A.T."/>
            <person name="Beckman K.B."/>
            <person name="Gohl D.M."/>
        </authorList>
    </citation>
    <scope>NUCLEOTIDE SEQUENCE</scope>
    <source>
        <strain evidence="2">Duluth1</strain>
        <tissue evidence="2">Whole animal</tissue>
    </source>
</reference>